<dbReference type="InterPro" id="IPR045092">
    <property type="entry name" value="Rrp6-like"/>
</dbReference>
<dbReference type="FunFam" id="1.10.150.80:FF:000001">
    <property type="entry name" value="Putative exosome component 10"/>
    <property type="match status" value="1"/>
</dbReference>
<comment type="subunit">
    <text evidence="21">Component of the RNA exosome complex. The catalytically inactive RNA exosome core complex (Exo-9) associates with the catalytic subunit EXOSC10/RRP6 (via its N-terminus). Exo-9 may associate with DIS3 to form the nucleolar exosome complex, or DIS3L to form the cytoplasmic exosome complex. The RNA exosome complex interacts with cofactors C1D/RRP47, MPHOSPH6/MPP6 and MTREX/MTR4. Interacts with MTREX; the interaction with MTREX mediates the association of MTREX with nuclear RNA exosomes. Part of the small subunit (SSU) processome, composed of more than 70 proteins and the RNA chaperone small nucleolar RNA (snoRNA) U3. Interacts with ALYREF/THOC4. Interacts with DHX36; this interaction occurs in a RNase-insensitive manner. Interacts with NRDE2. Interacts (via C-terminus) with USP36 (via C-terminus); the interaction is facilitated by the association with RNA and promotes sumoylation of EXOSC10.</text>
</comment>
<keyword evidence="19" id="KW-0539">Nucleus</keyword>
<evidence type="ECO:0000256" key="11">
    <source>
        <dbReference type="ARBA" id="ARBA00022763"/>
    </source>
</evidence>
<name>A0A8C0HHB0_9AVES</name>
<keyword evidence="6" id="KW-1017">Isopeptide bond</keyword>
<dbReference type="Pfam" id="PF00570">
    <property type="entry name" value="HRDC"/>
    <property type="match status" value="1"/>
</dbReference>
<dbReference type="SUPFAM" id="SSF53098">
    <property type="entry name" value="Ribonuclease H-like"/>
    <property type="match status" value="1"/>
</dbReference>
<dbReference type="GO" id="GO:0071044">
    <property type="term" value="P:histone mRNA catabolic process"/>
    <property type="evidence" value="ECO:0007669"/>
    <property type="project" value="TreeGrafter"/>
</dbReference>
<evidence type="ECO:0000256" key="18">
    <source>
        <dbReference type="ARBA" id="ARBA00023204"/>
    </source>
</evidence>
<evidence type="ECO:0000256" key="3">
    <source>
        <dbReference type="ARBA" id="ARBA00004604"/>
    </source>
</evidence>
<evidence type="ECO:0000256" key="2">
    <source>
        <dbReference type="ARBA" id="ARBA00004496"/>
    </source>
</evidence>
<evidence type="ECO:0000256" key="22">
    <source>
        <dbReference type="ARBA" id="ARBA00070703"/>
    </source>
</evidence>
<comment type="similarity">
    <text evidence="20">Belongs to the exosome component 10/RRP6 family.</text>
</comment>
<evidence type="ECO:0000256" key="20">
    <source>
        <dbReference type="ARBA" id="ARBA00043957"/>
    </source>
</evidence>
<keyword evidence="12" id="KW-0378">Hydrolase</keyword>
<dbReference type="Gene3D" id="3.30.420.10">
    <property type="entry name" value="Ribonuclease H-like superfamily/Ribonuclease H"/>
    <property type="match status" value="1"/>
</dbReference>
<keyword evidence="14" id="KW-0269">Exonuclease</keyword>
<evidence type="ECO:0000256" key="6">
    <source>
        <dbReference type="ARBA" id="ARBA00022499"/>
    </source>
</evidence>
<keyword evidence="8" id="KW-0597">Phosphoprotein</keyword>
<evidence type="ECO:0000256" key="15">
    <source>
        <dbReference type="ARBA" id="ARBA00022842"/>
    </source>
</evidence>
<dbReference type="GO" id="GO:0071039">
    <property type="term" value="P:nuclear polyadenylation-dependent CUT catabolic process"/>
    <property type="evidence" value="ECO:0007669"/>
    <property type="project" value="TreeGrafter"/>
</dbReference>
<dbReference type="GO" id="GO:0071040">
    <property type="term" value="P:nuclear polyadenylation-dependent antisense transcript catabolic process"/>
    <property type="evidence" value="ECO:0007669"/>
    <property type="project" value="TreeGrafter"/>
</dbReference>
<dbReference type="CDD" id="cd06147">
    <property type="entry name" value="Rrp6p_like_exo"/>
    <property type="match status" value="1"/>
</dbReference>
<dbReference type="GO" id="GO:0046872">
    <property type="term" value="F:metal ion binding"/>
    <property type="evidence" value="ECO:0007669"/>
    <property type="project" value="UniProtKB-KW"/>
</dbReference>
<keyword evidence="26" id="KW-1185">Reference proteome</keyword>
<evidence type="ECO:0000313" key="25">
    <source>
        <dbReference type="Ensembl" id="ENSBJAP00000007289.1"/>
    </source>
</evidence>
<dbReference type="PROSITE" id="PS50967">
    <property type="entry name" value="HRDC"/>
    <property type="match status" value="1"/>
</dbReference>
<keyword evidence="18" id="KW-0234">DNA repair</keyword>
<keyword evidence="11" id="KW-0227">DNA damage</keyword>
<feature type="region of interest" description="Disordered" evidence="23">
    <location>
        <begin position="668"/>
        <end position="693"/>
    </location>
</feature>
<keyword evidence="7" id="KW-0698">rRNA processing</keyword>
<reference evidence="25" key="1">
    <citation type="submission" date="2025-08" db="UniProtKB">
        <authorList>
            <consortium name="Ensembl"/>
        </authorList>
    </citation>
    <scope>IDENTIFICATION</scope>
</reference>
<dbReference type="PANTHER" id="PTHR12124:SF47">
    <property type="entry name" value="EXOSOME COMPONENT 10"/>
    <property type="match status" value="1"/>
</dbReference>
<dbReference type="GO" id="GO:0000176">
    <property type="term" value="C:nuclear exosome (RNase complex)"/>
    <property type="evidence" value="ECO:0007669"/>
    <property type="project" value="InterPro"/>
</dbReference>
<dbReference type="GO" id="GO:0071037">
    <property type="term" value="P:nuclear polyadenylation-dependent snRNA catabolic process"/>
    <property type="evidence" value="ECO:0007669"/>
    <property type="project" value="TreeGrafter"/>
</dbReference>
<evidence type="ECO:0000256" key="5">
    <source>
        <dbReference type="ARBA" id="ARBA00022490"/>
    </source>
</evidence>
<dbReference type="GO" id="GO:0005730">
    <property type="term" value="C:nucleolus"/>
    <property type="evidence" value="ECO:0007669"/>
    <property type="project" value="UniProtKB-SubCell"/>
</dbReference>
<dbReference type="GO" id="GO:0071051">
    <property type="term" value="P:poly(A)-dependent snoRNA 3'-end processing"/>
    <property type="evidence" value="ECO:0007669"/>
    <property type="project" value="TreeGrafter"/>
</dbReference>
<dbReference type="InterPro" id="IPR012588">
    <property type="entry name" value="Exosome-assoc_fac_Rrp6_N"/>
</dbReference>
<evidence type="ECO:0000256" key="23">
    <source>
        <dbReference type="SAM" id="MobiDB-lite"/>
    </source>
</evidence>
<dbReference type="Gene3D" id="1.10.150.80">
    <property type="entry name" value="HRDC domain"/>
    <property type="match status" value="1"/>
</dbReference>
<dbReference type="Proteomes" id="UP000694555">
    <property type="component" value="Unplaced"/>
</dbReference>
<protein>
    <recommendedName>
        <fullName evidence="22">Exosome complex component 10</fullName>
    </recommendedName>
</protein>
<keyword evidence="10" id="KW-0479">Metal-binding</keyword>
<dbReference type="Pfam" id="PF08066">
    <property type="entry name" value="PMC2NT"/>
    <property type="match status" value="1"/>
</dbReference>
<dbReference type="SUPFAM" id="SSF47819">
    <property type="entry name" value="HRDC-like"/>
    <property type="match status" value="1"/>
</dbReference>
<dbReference type="InterPro" id="IPR010997">
    <property type="entry name" value="HRDC-like_sf"/>
</dbReference>
<evidence type="ECO:0000256" key="10">
    <source>
        <dbReference type="ARBA" id="ARBA00022723"/>
    </source>
</evidence>
<evidence type="ECO:0000256" key="7">
    <source>
        <dbReference type="ARBA" id="ARBA00022552"/>
    </source>
</evidence>
<dbReference type="InterPro" id="IPR002121">
    <property type="entry name" value="HRDC_dom"/>
</dbReference>
<proteinExistence type="inferred from homology"/>
<evidence type="ECO:0000256" key="4">
    <source>
        <dbReference type="ARBA" id="ARBA00004642"/>
    </source>
</evidence>
<evidence type="ECO:0000256" key="13">
    <source>
        <dbReference type="ARBA" id="ARBA00022835"/>
    </source>
</evidence>
<evidence type="ECO:0000256" key="14">
    <source>
        <dbReference type="ARBA" id="ARBA00022839"/>
    </source>
</evidence>
<dbReference type="GO" id="GO:0005737">
    <property type="term" value="C:cytoplasm"/>
    <property type="evidence" value="ECO:0007669"/>
    <property type="project" value="UniProtKB-SubCell"/>
</dbReference>
<evidence type="ECO:0000259" key="24">
    <source>
        <dbReference type="PROSITE" id="PS50967"/>
    </source>
</evidence>
<dbReference type="GO" id="GO:0071036">
    <property type="term" value="P:nuclear polyadenylation-dependent snoRNA catabolic process"/>
    <property type="evidence" value="ECO:0007669"/>
    <property type="project" value="TreeGrafter"/>
</dbReference>
<dbReference type="Ensembl" id="ENSBJAT00000007502.1">
    <property type="protein sequence ID" value="ENSBJAP00000007289.1"/>
    <property type="gene ID" value="ENSBJAG00000004591.1"/>
</dbReference>
<dbReference type="GO" id="GO:0071038">
    <property type="term" value="P:TRAMP-dependent tRNA surveillance pathway"/>
    <property type="evidence" value="ECO:0007669"/>
    <property type="project" value="TreeGrafter"/>
</dbReference>
<accession>A0A8C0HHB0</accession>
<dbReference type="GO" id="GO:0019219">
    <property type="term" value="P:regulation of nucleobase-containing compound metabolic process"/>
    <property type="evidence" value="ECO:0007669"/>
    <property type="project" value="UniProtKB-ARBA"/>
</dbReference>
<dbReference type="SMART" id="SM00341">
    <property type="entry name" value="HRDC"/>
    <property type="match status" value="1"/>
</dbReference>
<dbReference type="PANTHER" id="PTHR12124">
    <property type="entry name" value="POLYMYOSITIS/SCLERODERMA AUTOANTIGEN-RELATED"/>
    <property type="match status" value="1"/>
</dbReference>
<dbReference type="GO" id="GO:0000166">
    <property type="term" value="F:nucleotide binding"/>
    <property type="evidence" value="ECO:0007669"/>
    <property type="project" value="InterPro"/>
</dbReference>
<dbReference type="InterPro" id="IPR049559">
    <property type="entry name" value="Rrp6p-like_exo"/>
</dbReference>
<evidence type="ECO:0000256" key="8">
    <source>
        <dbReference type="ARBA" id="ARBA00022553"/>
    </source>
</evidence>
<dbReference type="GO" id="GO:0000175">
    <property type="term" value="F:3'-5'-RNA exonuclease activity"/>
    <property type="evidence" value="ECO:0007669"/>
    <property type="project" value="InterPro"/>
</dbReference>
<evidence type="ECO:0000256" key="1">
    <source>
        <dbReference type="ARBA" id="ARBA00001946"/>
    </source>
</evidence>
<dbReference type="AlphaFoldDB" id="A0A8C0HHB0"/>
<dbReference type="Pfam" id="PF01612">
    <property type="entry name" value="DNA_pol_A_exo1"/>
    <property type="match status" value="1"/>
</dbReference>
<feature type="region of interest" description="Disordered" evidence="23">
    <location>
        <begin position="709"/>
        <end position="754"/>
    </location>
</feature>
<evidence type="ECO:0000256" key="12">
    <source>
        <dbReference type="ARBA" id="ARBA00022801"/>
    </source>
</evidence>
<keyword evidence="9" id="KW-0540">Nuclease</keyword>
<organism evidence="25 26">
    <name type="scientific">Buteo japonicus</name>
    <dbReference type="NCBI Taxonomy" id="224669"/>
    <lineage>
        <taxon>Eukaryota</taxon>
        <taxon>Metazoa</taxon>
        <taxon>Chordata</taxon>
        <taxon>Craniata</taxon>
        <taxon>Vertebrata</taxon>
        <taxon>Euteleostomi</taxon>
        <taxon>Archelosauria</taxon>
        <taxon>Archosauria</taxon>
        <taxon>Dinosauria</taxon>
        <taxon>Saurischia</taxon>
        <taxon>Theropoda</taxon>
        <taxon>Coelurosauria</taxon>
        <taxon>Aves</taxon>
        <taxon>Neognathae</taxon>
        <taxon>Neoaves</taxon>
        <taxon>Telluraves</taxon>
        <taxon>Accipitrimorphae</taxon>
        <taxon>Accipitriformes</taxon>
        <taxon>Accipitridae</taxon>
        <taxon>Accipitrinae</taxon>
        <taxon>Buteo</taxon>
    </lineage>
</organism>
<evidence type="ECO:0000256" key="16">
    <source>
        <dbReference type="ARBA" id="ARBA00022843"/>
    </source>
</evidence>
<keyword evidence="16" id="KW-0832">Ubl conjugation</keyword>
<dbReference type="InterPro" id="IPR044876">
    <property type="entry name" value="HRDC_dom_sf"/>
</dbReference>
<dbReference type="GO" id="GO:0005654">
    <property type="term" value="C:nucleoplasm"/>
    <property type="evidence" value="ECO:0007669"/>
    <property type="project" value="UniProtKB-SubCell"/>
</dbReference>
<comment type="subcellular location">
    <subcellularLocation>
        <location evidence="2">Cytoplasm</location>
    </subcellularLocation>
    <subcellularLocation>
        <location evidence="3">Nucleus</location>
        <location evidence="3">Nucleolus</location>
    </subcellularLocation>
    <subcellularLocation>
        <location evidence="4">Nucleus</location>
        <location evidence="4">Nucleoplasm</location>
    </subcellularLocation>
</comment>
<dbReference type="GO" id="GO:0000467">
    <property type="term" value="P:exonucleolytic trimming to generate mature 3'-end of 5.8S rRNA from tricistronic rRNA transcript (SSU-rRNA, 5.8S rRNA, LSU-rRNA)"/>
    <property type="evidence" value="ECO:0007669"/>
    <property type="project" value="InterPro"/>
</dbReference>
<dbReference type="GO" id="GO:0071035">
    <property type="term" value="P:nuclear polyadenylation-dependent rRNA catabolic process"/>
    <property type="evidence" value="ECO:0007669"/>
    <property type="project" value="TreeGrafter"/>
</dbReference>
<dbReference type="InterPro" id="IPR002562">
    <property type="entry name" value="3'-5'_exonuclease_dom"/>
</dbReference>
<keyword evidence="13" id="KW-0271">Exosome</keyword>
<reference evidence="25" key="2">
    <citation type="submission" date="2025-09" db="UniProtKB">
        <authorList>
            <consortium name="Ensembl"/>
        </authorList>
    </citation>
    <scope>IDENTIFICATION</scope>
</reference>
<evidence type="ECO:0000256" key="21">
    <source>
        <dbReference type="ARBA" id="ARBA00065628"/>
    </source>
</evidence>
<comment type="cofactor">
    <cofactor evidence="1">
        <name>Mg(2+)</name>
        <dbReference type="ChEBI" id="CHEBI:18420"/>
    </cofactor>
</comment>
<dbReference type="SMART" id="SM00474">
    <property type="entry name" value="35EXOc"/>
    <property type="match status" value="1"/>
</dbReference>
<dbReference type="FunFam" id="3.30.420.10:FF:000022">
    <property type="entry name" value="Exosome component 10"/>
    <property type="match status" value="1"/>
</dbReference>
<dbReference type="InterPro" id="IPR012337">
    <property type="entry name" value="RNaseH-like_sf"/>
</dbReference>
<keyword evidence="5" id="KW-0963">Cytoplasm</keyword>
<feature type="domain" description="HRDC" evidence="24">
    <location>
        <begin position="487"/>
        <end position="567"/>
    </location>
</feature>
<evidence type="ECO:0000256" key="19">
    <source>
        <dbReference type="ARBA" id="ARBA00023242"/>
    </source>
</evidence>
<dbReference type="InterPro" id="IPR036397">
    <property type="entry name" value="RNaseH_sf"/>
</dbReference>
<dbReference type="GO" id="GO:0003727">
    <property type="term" value="F:single-stranded RNA binding"/>
    <property type="evidence" value="ECO:0007669"/>
    <property type="project" value="TreeGrafter"/>
</dbReference>
<keyword evidence="15" id="KW-0460">Magnesium</keyword>
<evidence type="ECO:0000313" key="26">
    <source>
        <dbReference type="Proteomes" id="UP000694555"/>
    </source>
</evidence>
<evidence type="ECO:0000256" key="17">
    <source>
        <dbReference type="ARBA" id="ARBA00022884"/>
    </source>
</evidence>
<sequence length="824" mass="94550">AMPPSRRESLKCRGVGTLGRDVAGRVHGILAQYALGTVVAATKASNGLPQPGDEYDFYRSFPGFRAYCETQGDRLLHCMSKVMQYHGCRSHMKDRSKVTELEDKFDMLVDSNDIILERVGILLDEAAGVNKNQQPVLPAGLQPPQTIISSWNRKVRHLCSVCSVILAFFPSIGTTDFPVFFTHPNSLPLFSFSSLSKLDSGFCVGRERKERPEDLDVPAALADFIHQQRTQQTEQDMFAHPYQYELEHFSPPDGVLKKPEPQMYRPIKETPCHFITTLDELVELNEKLMNCKEFALDLEHHSYRSFLGLTCLMQISTRTEDFIIDTLELRSEMNILNETFTDPAIVKVLHGGDSDVEWLQKDFGLYLVNMFDTHQAARLLNLGRHSLDHLLKLYCNVDADKQYQLADWRIRPLPEEMVQYARDDTHYLLYIYDKVREALWERGNEQPTQLQVVWQRSKDICLKKYIKPLFSDESYLELYRRQKKHLNTQQLAAFRLLFAWRDKMARQEDESTGYVLPNHMLLKIAEELPKEPQGIIACCNPVPPLVRQQINELHLLIQQAREMPLLKVGVACTTQESHHLLENTFFGPHDSSRIPMVDFQNSSALGNEKTLTTAQQKAQRIMESFENPFRMYLPSEQNPAYVSQSAKFDPSSKIYEISNRWKLMSQTQVQKESKDETKKKAAQQSAARDQAQKVYKEATENIVSVRQQAMQEQANKKRERVMSETGTELPKQEKKRPKASQQPEELEAPKQFTPFDYSKSNFKVFAGSSKSKQSPQFDPAKQAYAGKVRACHEGRNRNIGDSMYPAGDLLGKADDFFQDLQNVP</sequence>
<keyword evidence="17" id="KW-0694">RNA-binding</keyword>
<evidence type="ECO:0000256" key="9">
    <source>
        <dbReference type="ARBA" id="ARBA00022722"/>
    </source>
</evidence>
<dbReference type="GO" id="GO:0006281">
    <property type="term" value="P:DNA repair"/>
    <property type="evidence" value="ECO:0007669"/>
    <property type="project" value="UniProtKB-KW"/>
</dbReference>